<evidence type="ECO:0000256" key="8">
    <source>
        <dbReference type="SAM" id="Phobius"/>
    </source>
</evidence>
<dbReference type="Pfam" id="PF00566">
    <property type="entry name" value="RabGAP-TBC"/>
    <property type="match status" value="1"/>
</dbReference>
<keyword evidence="4 8" id="KW-0812">Transmembrane</keyword>
<dbReference type="GO" id="GO:0006888">
    <property type="term" value="P:endoplasmic reticulum to Golgi vesicle-mediated transport"/>
    <property type="evidence" value="ECO:0007669"/>
    <property type="project" value="TreeGrafter"/>
</dbReference>
<keyword evidence="11" id="KW-1185">Reference proteome</keyword>
<reference evidence="10 11" key="2">
    <citation type="submission" date="2015-05" db="EMBL/GenBank/DDBJ databases">
        <authorList>
            <person name="Morales-Cruz A."/>
            <person name="Amrine K.C."/>
            <person name="Cantu D."/>
        </authorList>
    </citation>
    <scope>NUCLEOTIDE SEQUENCE [LARGE SCALE GENOMIC DNA]</scope>
    <source>
        <strain evidence="10">UCRPC4</strain>
    </source>
</reference>
<evidence type="ECO:0000256" key="6">
    <source>
        <dbReference type="ARBA" id="ARBA00023136"/>
    </source>
</evidence>
<name>A0A0G2ELF8_PHACM</name>
<evidence type="ECO:0000256" key="4">
    <source>
        <dbReference type="ARBA" id="ARBA00022692"/>
    </source>
</evidence>
<evidence type="ECO:0000256" key="1">
    <source>
        <dbReference type="ARBA" id="ARBA00004141"/>
    </source>
</evidence>
<feature type="transmembrane region" description="Helical" evidence="8">
    <location>
        <begin position="560"/>
        <end position="578"/>
    </location>
</feature>
<organism evidence="10 11">
    <name type="scientific">Phaeomoniella chlamydospora</name>
    <name type="common">Phaeoacremonium chlamydosporum</name>
    <dbReference type="NCBI Taxonomy" id="158046"/>
    <lineage>
        <taxon>Eukaryota</taxon>
        <taxon>Fungi</taxon>
        <taxon>Dikarya</taxon>
        <taxon>Ascomycota</taxon>
        <taxon>Pezizomycotina</taxon>
        <taxon>Eurotiomycetes</taxon>
        <taxon>Chaetothyriomycetidae</taxon>
        <taxon>Phaeomoniellales</taxon>
        <taxon>Phaeomoniellaceae</taxon>
        <taxon>Phaeomoniella</taxon>
    </lineage>
</organism>
<feature type="region of interest" description="Disordered" evidence="7">
    <location>
        <begin position="431"/>
        <end position="468"/>
    </location>
</feature>
<keyword evidence="3" id="KW-0343">GTPase activation</keyword>
<feature type="domain" description="Rab-GAP TBC" evidence="9">
    <location>
        <begin position="55"/>
        <end position="241"/>
    </location>
</feature>
<protein>
    <submittedName>
        <fullName evidence="10">Putative yip1 domain family</fullName>
    </submittedName>
</protein>
<accession>A0A0G2ELF8</accession>
<comment type="caution">
    <text evidence="10">The sequence shown here is derived from an EMBL/GenBank/DDBJ whole genome shotgun (WGS) entry which is preliminary data.</text>
</comment>
<dbReference type="InterPro" id="IPR006977">
    <property type="entry name" value="Yip1_dom"/>
</dbReference>
<dbReference type="EMBL" id="LCWF01000066">
    <property type="protein sequence ID" value="KKY23612.1"/>
    <property type="molecule type" value="Genomic_DNA"/>
</dbReference>
<dbReference type="Proteomes" id="UP000053317">
    <property type="component" value="Unassembled WGS sequence"/>
</dbReference>
<proteinExistence type="inferred from homology"/>
<dbReference type="SUPFAM" id="SSF47923">
    <property type="entry name" value="Ypt/Rab-GAP domain of gyp1p"/>
    <property type="match status" value="2"/>
</dbReference>
<dbReference type="Gene3D" id="1.10.8.1310">
    <property type="match status" value="1"/>
</dbReference>
<evidence type="ECO:0000259" key="9">
    <source>
        <dbReference type="PROSITE" id="PS50086"/>
    </source>
</evidence>
<feature type="transmembrane region" description="Helical" evidence="8">
    <location>
        <begin position="614"/>
        <end position="635"/>
    </location>
</feature>
<dbReference type="AlphaFoldDB" id="A0A0G2ELF8"/>
<feature type="region of interest" description="Disordered" evidence="7">
    <location>
        <begin position="1"/>
        <end position="24"/>
    </location>
</feature>
<dbReference type="Gene3D" id="1.10.472.80">
    <property type="entry name" value="Ypt/Rab-GAP domain of gyp1p, domain 3"/>
    <property type="match status" value="1"/>
</dbReference>
<keyword evidence="5 8" id="KW-1133">Transmembrane helix</keyword>
<dbReference type="PROSITE" id="PS50086">
    <property type="entry name" value="TBC_RABGAP"/>
    <property type="match status" value="1"/>
</dbReference>
<comment type="similarity">
    <text evidence="2">Belongs to the YIP1 family.</text>
</comment>
<reference evidence="10 11" key="1">
    <citation type="submission" date="2015-05" db="EMBL/GenBank/DDBJ databases">
        <title>Distinctive expansion of gene families associated with plant cell wall degradation and secondary metabolism in the genomes of grapevine trunk pathogens.</title>
        <authorList>
            <person name="Lawrence D.P."/>
            <person name="Travadon R."/>
            <person name="Rolshausen P.E."/>
            <person name="Baumgartner K."/>
        </authorList>
    </citation>
    <scope>NUCLEOTIDE SEQUENCE [LARGE SCALE GENOMIC DNA]</scope>
    <source>
        <strain evidence="10">UCRPC4</strain>
    </source>
</reference>
<keyword evidence="6 8" id="KW-0472">Membrane</keyword>
<dbReference type="PANTHER" id="PTHR20913:SF7">
    <property type="entry name" value="RE60063P"/>
    <property type="match status" value="1"/>
</dbReference>
<dbReference type="Pfam" id="PF04893">
    <property type="entry name" value="Yip1"/>
    <property type="match status" value="1"/>
</dbReference>
<dbReference type="InterPro" id="IPR000195">
    <property type="entry name" value="Rab-GAP-TBC_dom"/>
</dbReference>
<sequence>MANPGVSPSDPEKSASACSTSPSTDLNGKTLLIAEACRDSDVTALAKLAASPGGLLEDGLRVDAWPLLLGCDSESLTLGNDDAWEGLPCHKDEDQVELDVNRAFVYYPNGQSEADLAVRKKALSSLIRRTLRSHPMLCYFQGYHDIVQVMLLVLGDNRAAGPIERLSLLRIRDFMLPSLRPAEKHLLLLPALLDIADRELCQHIGQTKPYFALGSTLTLYAHDVQDYKDIVRLYDFLLSQEPVIAIYLFAALIISRKEELLEIPSDEPDMLHWKLSKLAQALDLESLIENSLHLFKKFPPEKLPYGAWRQISSFSVLKTSRDLAYGQSLAEGKSLFERHSRQLDREDLRRKVMAQISRNRQPATRIAFGVLVGVMALWLRRTGNDKRTASIDQQFSRLKADMANRGYDVVVDVDAEGDLGHTDLQEDLEFHSSTFDDPNSRSKIQPDQTPFLSSNTNPANLPSASSNGPSKRYLWSLSFYSQFFDVDTSTVLNRCLATVYPRTNFLDILDGNPDLYGPFWIATTVVVILFLTGTISQYLARRHEGHFEYDFKLLSGAAGLIYGYTGVVPVGLWAVLRWFGSQGADVVECWALYGYSNLLWIVVALLSWSPINWLNYLLVGLGFAASVAFLLRNLYPVLSATDKKTSQVLLIVVVLLHAGLAIAIKVLFFAHSSPVGKKDNDDDDDKLRRFMSN</sequence>
<dbReference type="SMART" id="SM00164">
    <property type="entry name" value="TBC"/>
    <property type="match status" value="1"/>
</dbReference>
<dbReference type="InterPro" id="IPR035969">
    <property type="entry name" value="Rab-GAP_TBC_sf"/>
</dbReference>
<feature type="transmembrane region" description="Helical" evidence="8">
    <location>
        <begin position="362"/>
        <end position="379"/>
    </location>
</feature>
<evidence type="ECO:0000256" key="2">
    <source>
        <dbReference type="ARBA" id="ARBA00010596"/>
    </source>
</evidence>
<evidence type="ECO:0000313" key="11">
    <source>
        <dbReference type="Proteomes" id="UP000053317"/>
    </source>
</evidence>
<feature type="transmembrane region" description="Helical" evidence="8">
    <location>
        <begin position="647"/>
        <end position="670"/>
    </location>
</feature>
<evidence type="ECO:0000256" key="3">
    <source>
        <dbReference type="ARBA" id="ARBA00022468"/>
    </source>
</evidence>
<dbReference type="FunFam" id="1.10.472.80:FF:000060">
    <property type="entry name" value="TBC domain protein, putative"/>
    <property type="match status" value="1"/>
</dbReference>
<evidence type="ECO:0000256" key="5">
    <source>
        <dbReference type="ARBA" id="ARBA00022989"/>
    </source>
</evidence>
<dbReference type="GO" id="GO:0005096">
    <property type="term" value="F:GTPase activator activity"/>
    <property type="evidence" value="ECO:0007669"/>
    <property type="project" value="UniProtKB-KW"/>
</dbReference>
<dbReference type="GO" id="GO:0005789">
    <property type="term" value="C:endoplasmic reticulum membrane"/>
    <property type="evidence" value="ECO:0007669"/>
    <property type="project" value="TreeGrafter"/>
</dbReference>
<dbReference type="InterPro" id="IPR045913">
    <property type="entry name" value="TBC20/Gyp8-like"/>
</dbReference>
<evidence type="ECO:0000313" key="10">
    <source>
        <dbReference type="EMBL" id="KKY23612.1"/>
    </source>
</evidence>
<comment type="subcellular location">
    <subcellularLocation>
        <location evidence="1">Membrane</location>
        <topology evidence="1">Multi-pass membrane protein</topology>
    </subcellularLocation>
</comment>
<dbReference type="PANTHER" id="PTHR20913">
    <property type="entry name" value="TBC1 DOMAIN FAMILY MEMBER 20/GTPASE"/>
    <property type="match status" value="1"/>
</dbReference>
<feature type="transmembrane region" description="Helical" evidence="8">
    <location>
        <begin position="590"/>
        <end position="608"/>
    </location>
</feature>
<gene>
    <name evidence="10" type="ORF">UCRPC4_g02875</name>
</gene>
<dbReference type="OrthoDB" id="206700at2759"/>
<feature type="transmembrane region" description="Helical" evidence="8">
    <location>
        <begin position="519"/>
        <end position="540"/>
    </location>
</feature>
<evidence type="ECO:0000256" key="7">
    <source>
        <dbReference type="SAM" id="MobiDB-lite"/>
    </source>
</evidence>